<evidence type="ECO:0000313" key="1">
    <source>
        <dbReference type="EMBL" id="KAF2562288.1"/>
    </source>
</evidence>
<accession>A0A8S9I1I2</accession>
<sequence>MPLILQLLRPASTSQPSTLSALVVLLWSPPPLLGSRSIKKTVNSFLDEKFHVELAVDDGKDNVTFVVFDKEMTNLTKYEAAALALEEIANGGEEELP</sequence>
<gene>
    <name evidence="2" type="ORF">F2Q68_00008535</name>
    <name evidence="1" type="ORF">F2Q70_00015330</name>
</gene>
<dbReference type="AlphaFoldDB" id="A0A8S9I1I2"/>
<evidence type="ECO:0008006" key="3">
    <source>
        <dbReference type="Google" id="ProtNLM"/>
    </source>
</evidence>
<name>A0A8S9I1I2_BRACR</name>
<dbReference type="EMBL" id="QGKW02000717">
    <property type="protein sequence ID" value="KAF2596019.1"/>
    <property type="molecule type" value="Genomic_DNA"/>
</dbReference>
<protein>
    <recommendedName>
        <fullName evidence="3">Replication factor A C-terminal domain-containing protein</fullName>
    </recommendedName>
</protein>
<proteinExistence type="predicted"/>
<organism evidence="1">
    <name type="scientific">Brassica cretica</name>
    <name type="common">Mustard</name>
    <dbReference type="NCBI Taxonomy" id="69181"/>
    <lineage>
        <taxon>Eukaryota</taxon>
        <taxon>Viridiplantae</taxon>
        <taxon>Streptophyta</taxon>
        <taxon>Embryophyta</taxon>
        <taxon>Tracheophyta</taxon>
        <taxon>Spermatophyta</taxon>
        <taxon>Magnoliopsida</taxon>
        <taxon>eudicotyledons</taxon>
        <taxon>Gunneridae</taxon>
        <taxon>Pentapetalae</taxon>
        <taxon>rosids</taxon>
        <taxon>malvids</taxon>
        <taxon>Brassicales</taxon>
        <taxon>Brassicaceae</taxon>
        <taxon>Brassiceae</taxon>
        <taxon>Brassica</taxon>
    </lineage>
</organism>
<reference evidence="1" key="1">
    <citation type="submission" date="2019-12" db="EMBL/GenBank/DDBJ databases">
        <title>Genome sequencing and annotation of Brassica cretica.</title>
        <authorList>
            <person name="Studholme D.J."/>
            <person name="Sarris P.F."/>
        </authorList>
    </citation>
    <scope>NUCLEOTIDE SEQUENCE</scope>
    <source>
        <strain evidence="2">PFS-001/15</strain>
        <strain evidence="1">PFS-102/07</strain>
        <tissue evidence="1">Leaf</tissue>
    </source>
</reference>
<evidence type="ECO:0000313" key="2">
    <source>
        <dbReference type="EMBL" id="KAF2596019.1"/>
    </source>
</evidence>
<dbReference type="EMBL" id="QGKY02001250">
    <property type="protein sequence ID" value="KAF2562288.1"/>
    <property type="molecule type" value="Genomic_DNA"/>
</dbReference>
<dbReference type="Proteomes" id="UP000712281">
    <property type="component" value="Unassembled WGS sequence"/>
</dbReference>
<comment type="caution">
    <text evidence="1">The sequence shown here is derived from an EMBL/GenBank/DDBJ whole genome shotgun (WGS) entry which is preliminary data.</text>
</comment>